<reference evidence="1" key="1">
    <citation type="journal article" date="2020" name="New Phytol.">
        <title>Comparative genomics reveals dynamic genome evolution in host specialist ectomycorrhizal fungi.</title>
        <authorList>
            <person name="Lofgren L.A."/>
            <person name="Nguyen N.H."/>
            <person name="Vilgalys R."/>
            <person name="Ruytinx J."/>
            <person name="Liao H.L."/>
            <person name="Branco S."/>
            <person name="Kuo A."/>
            <person name="LaButti K."/>
            <person name="Lipzen A."/>
            <person name="Andreopoulos W."/>
            <person name="Pangilinan J."/>
            <person name="Riley R."/>
            <person name="Hundley H."/>
            <person name="Na H."/>
            <person name="Barry K."/>
            <person name="Grigoriev I.V."/>
            <person name="Stajich J.E."/>
            <person name="Kennedy P.G."/>
        </authorList>
    </citation>
    <scope>NUCLEOTIDE SEQUENCE</scope>
    <source>
        <strain evidence="1">DOB743</strain>
    </source>
</reference>
<protein>
    <submittedName>
        <fullName evidence="1">Uncharacterized protein</fullName>
    </submittedName>
</protein>
<proteinExistence type="predicted"/>
<gene>
    <name evidence="1" type="ORF">EV702DRAFT_1285026</name>
</gene>
<dbReference type="OrthoDB" id="2687338at2759"/>
<keyword evidence="2" id="KW-1185">Reference proteome</keyword>
<accession>A0A9P7CUJ4</accession>
<dbReference type="AlphaFoldDB" id="A0A9P7CUJ4"/>
<dbReference type="EMBL" id="JABBWD010000655">
    <property type="protein sequence ID" value="KAG1758977.1"/>
    <property type="molecule type" value="Genomic_DNA"/>
</dbReference>
<evidence type="ECO:0000313" key="1">
    <source>
        <dbReference type="EMBL" id="KAG1758977.1"/>
    </source>
</evidence>
<name>A0A9P7CUJ4_9AGAM</name>
<sequence>MSHTEGLALSPALVEAILAASAAPNSASTAHLTVLASGNNPCFWDPKIRSEQWYDTQGDPFTIQFPVMIEPMGKHSHLDPYFLLPTLKQPELKDVRTVKAQFQLCALDNDYPLEVVLVRCAPYPSIALNFRGCYAKSDEVRTSEYMKVRWTFLTWGGEEDKGYYGQSPE</sequence>
<dbReference type="Proteomes" id="UP000714275">
    <property type="component" value="Unassembled WGS sequence"/>
</dbReference>
<evidence type="ECO:0000313" key="2">
    <source>
        <dbReference type="Proteomes" id="UP000714275"/>
    </source>
</evidence>
<organism evidence="1 2">
    <name type="scientific">Suillus placidus</name>
    <dbReference type="NCBI Taxonomy" id="48579"/>
    <lineage>
        <taxon>Eukaryota</taxon>
        <taxon>Fungi</taxon>
        <taxon>Dikarya</taxon>
        <taxon>Basidiomycota</taxon>
        <taxon>Agaricomycotina</taxon>
        <taxon>Agaricomycetes</taxon>
        <taxon>Agaricomycetidae</taxon>
        <taxon>Boletales</taxon>
        <taxon>Suillineae</taxon>
        <taxon>Suillaceae</taxon>
        <taxon>Suillus</taxon>
    </lineage>
</organism>
<comment type="caution">
    <text evidence="1">The sequence shown here is derived from an EMBL/GenBank/DDBJ whole genome shotgun (WGS) entry which is preliminary data.</text>
</comment>